<evidence type="ECO:0000256" key="1">
    <source>
        <dbReference type="SAM" id="Phobius"/>
    </source>
</evidence>
<keyword evidence="1" id="KW-0812">Transmembrane</keyword>
<evidence type="ECO:0000313" key="3">
    <source>
        <dbReference type="Proteomes" id="UP000310168"/>
    </source>
</evidence>
<organism evidence="2 3">
    <name type="scientific">Brachyspira catarrhinii</name>
    <dbReference type="NCBI Taxonomy" id="2528966"/>
    <lineage>
        <taxon>Bacteria</taxon>
        <taxon>Pseudomonadati</taxon>
        <taxon>Spirochaetota</taxon>
        <taxon>Spirochaetia</taxon>
        <taxon>Brachyspirales</taxon>
        <taxon>Brachyspiraceae</taxon>
        <taxon>Brachyspira</taxon>
    </lineage>
</organism>
<comment type="caution">
    <text evidence="2">The sequence shown here is derived from an EMBL/GenBank/DDBJ whole genome shotgun (WGS) entry which is preliminary data.</text>
</comment>
<keyword evidence="3" id="KW-1185">Reference proteome</keyword>
<feature type="transmembrane region" description="Helical" evidence="1">
    <location>
        <begin position="482"/>
        <end position="504"/>
    </location>
</feature>
<dbReference type="RefSeq" id="WP_137998148.1">
    <property type="nucleotide sequence ID" value="NZ_SJDU01000110.1"/>
</dbReference>
<sequence>MYTKYFVIVFLFIFYSFLHSFGGRPITMEEVRPYYTVADRVKIDIYIYSNLSGNTNYNYLTFTVADAIANQLDYNKTLKLQNETNLNLIPVDFERVYDYKVFQFTNITYTARIGSNESITNIITNYERTYYTNWGGVRSNVKFVGPETKYFFLEDNEIIMEYNGSNVIVRNTNDFLQEIDTGGSYYEYFGDDIKKYVFTRNSDIAIFGTVDYQRPNFVITTYVAYIRERKIDSYKLEISEARIDEQIPLYALDIANRISHLDKTGVIAINVEPENSYIYIDNILMGISGSALYIPALTTNSHRFTIKKDMYETIDTMLAFERANEDIELNFSLKEVTDMARVQIEIPGDVESSVIINGIKEEPTAIIDKDFGFGTYSIKITNSNYLDYYGTFTVDSTNSLFLTPTMKLFKEPTLADRIFKNYERNTKIFLGLTIAAGIFTVGSYIYADEILDLTMVNYYERYRNTANRPPIDLTRYNTAFNMYIAGMVITSAFALTTGIYYMLWINENNFTVEKLAFNMGLGGANLTYSYHW</sequence>
<accession>A0ABY2TT68</accession>
<reference evidence="2 3" key="1">
    <citation type="journal article" date="2019" name="Anaerobe">
        <title>Brachyspira catarrhinii sp. nov., an anaerobic intestinal spirochaete isolated from vervet monkeys may have been misidentified as Brachyspira aalborgi in previous studies.</title>
        <authorList>
            <person name="Phillips N.D."/>
            <person name="La T."/>
            <person name="Hampson D.J."/>
        </authorList>
    </citation>
    <scope>NUCLEOTIDE SEQUENCE [LARGE SCALE GENOMIC DNA]</scope>
    <source>
        <strain evidence="2 3">Z12</strain>
    </source>
</reference>
<dbReference type="Proteomes" id="UP000310168">
    <property type="component" value="Unassembled WGS sequence"/>
</dbReference>
<protein>
    <recommendedName>
        <fullName evidence="4">PEGA domain-containing protein</fullName>
    </recommendedName>
</protein>
<dbReference type="EMBL" id="SJDU01000110">
    <property type="protein sequence ID" value="TKZ35381.1"/>
    <property type="molecule type" value="Genomic_DNA"/>
</dbReference>
<feature type="transmembrane region" description="Helical" evidence="1">
    <location>
        <begin position="6"/>
        <end position="22"/>
    </location>
</feature>
<evidence type="ECO:0008006" key="4">
    <source>
        <dbReference type="Google" id="ProtNLM"/>
    </source>
</evidence>
<keyword evidence="1" id="KW-1133">Transmembrane helix</keyword>
<evidence type="ECO:0000313" key="2">
    <source>
        <dbReference type="EMBL" id="TKZ35381.1"/>
    </source>
</evidence>
<feature type="transmembrane region" description="Helical" evidence="1">
    <location>
        <begin position="428"/>
        <end position="447"/>
    </location>
</feature>
<proteinExistence type="predicted"/>
<name>A0ABY2TT68_9SPIR</name>
<keyword evidence="1" id="KW-0472">Membrane</keyword>
<gene>
    <name evidence="2" type="ORF">EZH24_05550</name>
</gene>